<dbReference type="InterPro" id="IPR010432">
    <property type="entry name" value="RDD"/>
</dbReference>
<dbReference type="OrthoDB" id="762068at2"/>
<dbReference type="EMBL" id="CP017774">
    <property type="protein sequence ID" value="AOZ99410.1"/>
    <property type="molecule type" value="Genomic_DNA"/>
</dbReference>
<gene>
    <name evidence="8" type="ORF">BIW12_08115</name>
</gene>
<accession>A0A1D9P9Y7</accession>
<evidence type="ECO:0000259" key="7">
    <source>
        <dbReference type="Pfam" id="PF06271"/>
    </source>
</evidence>
<dbReference type="STRING" id="1306519.BIW12_08115"/>
<dbReference type="RefSeq" id="WP_071184662.1">
    <property type="nucleotide sequence ID" value="NZ_CP017774.1"/>
</dbReference>
<feature type="domain" description="RDD" evidence="7">
    <location>
        <begin position="13"/>
        <end position="124"/>
    </location>
</feature>
<organism evidence="8 9">
    <name type="scientific">Flavobacterium commune</name>
    <dbReference type="NCBI Taxonomy" id="1306519"/>
    <lineage>
        <taxon>Bacteria</taxon>
        <taxon>Pseudomonadati</taxon>
        <taxon>Bacteroidota</taxon>
        <taxon>Flavobacteriia</taxon>
        <taxon>Flavobacteriales</taxon>
        <taxon>Flavobacteriaceae</taxon>
        <taxon>Flavobacterium</taxon>
    </lineage>
</organism>
<evidence type="ECO:0000313" key="8">
    <source>
        <dbReference type="EMBL" id="AOZ99410.1"/>
    </source>
</evidence>
<comment type="subcellular location">
    <subcellularLocation>
        <location evidence="1">Cell membrane</location>
        <topology evidence="1">Multi-pass membrane protein</topology>
    </subcellularLocation>
</comment>
<keyword evidence="9" id="KW-1185">Reference proteome</keyword>
<protein>
    <submittedName>
        <fullName evidence="8">RDD family protein</fullName>
    </submittedName>
</protein>
<name>A0A1D9P9Y7_9FLAO</name>
<dbReference type="Pfam" id="PF06271">
    <property type="entry name" value="RDD"/>
    <property type="match status" value="1"/>
</dbReference>
<evidence type="ECO:0000256" key="3">
    <source>
        <dbReference type="ARBA" id="ARBA00022692"/>
    </source>
</evidence>
<proteinExistence type="predicted"/>
<evidence type="ECO:0000256" key="5">
    <source>
        <dbReference type="ARBA" id="ARBA00023136"/>
    </source>
</evidence>
<evidence type="ECO:0000256" key="2">
    <source>
        <dbReference type="ARBA" id="ARBA00022475"/>
    </source>
</evidence>
<evidence type="ECO:0000256" key="1">
    <source>
        <dbReference type="ARBA" id="ARBA00004651"/>
    </source>
</evidence>
<keyword evidence="3 6" id="KW-0812">Transmembrane</keyword>
<reference evidence="8 9" key="1">
    <citation type="submission" date="2016-10" db="EMBL/GenBank/DDBJ databases">
        <title>Complete Genome Sequence of Flavobacterium sp. PK15.</title>
        <authorList>
            <person name="Ekwe A."/>
            <person name="Kim S.B."/>
        </authorList>
    </citation>
    <scope>NUCLEOTIDE SEQUENCE [LARGE SCALE GENOMIC DNA]</scope>
    <source>
        <strain evidence="8 9">PK15</strain>
    </source>
</reference>
<feature type="transmembrane region" description="Helical" evidence="6">
    <location>
        <begin position="20"/>
        <end position="48"/>
    </location>
</feature>
<sequence>MKNEGFTITNDLYATQFQRFLNLCIDLMFIYIIVLSLGTTIILVALSANNFALTNWVENMAILEVSFYSAIVAFLYYYFTEVYFSRTIAKLITHTIVVNADGSKPSGKRFFIRTCCRFIPFEAFTYFGEIPRGWHDSFSETYVVKKRKLNKMKKDLNTLTNPVEA</sequence>
<feature type="transmembrane region" description="Helical" evidence="6">
    <location>
        <begin position="60"/>
        <end position="79"/>
    </location>
</feature>
<dbReference type="PANTHER" id="PTHR36115:SF4">
    <property type="entry name" value="MEMBRANE PROTEIN"/>
    <property type="match status" value="1"/>
</dbReference>
<dbReference type="InterPro" id="IPR051791">
    <property type="entry name" value="Pra-immunoreactive"/>
</dbReference>
<evidence type="ECO:0000313" key="9">
    <source>
        <dbReference type="Proteomes" id="UP000178198"/>
    </source>
</evidence>
<keyword evidence="4 6" id="KW-1133">Transmembrane helix</keyword>
<dbReference type="PANTHER" id="PTHR36115">
    <property type="entry name" value="PROLINE-RICH ANTIGEN HOMOLOG-RELATED"/>
    <property type="match status" value="1"/>
</dbReference>
<dbReference type="AlphaFoldDB" id="A0A1D9P9Y7"/>
<dbReference type="GO" id="GO:0005886">
    <property type="term" value="C:plasma membrane"/>
    <property type="evidence" value="ECO:0007669"/>
    <property type="project" value="UniProtKB-SubCell"/>
</dbReference>
<keyword evidence="5 6" id="KW-0472">Membrane</keyword>
<evidence type="ECO:0000256" key="6">
    <source>
        <dbReference type="SAM" id="Phobius"/>
    </source>
</evidence>
<dbReference type="Proteomes" id="UP000178198">
    <property type="component" value="Chromosome"/>
</dbReference>
<keyword evidence="2" id="KW-1003">Cell membrane</keyword>
<evidence type="ECO:0000256" key="4">
    <source>
        <dbReference type="ARBA" id="ARBA00022989"/>
    </source>
</evidence>
<dbReference type="KEGG" id="fcm:BIW12_08115"/>